<feature type="transmembrane region" description="Helical" evidence="1">
    <location>
        <begin position="45"/>
        <end position="64"/>
    </location>
</feature>
<keyword evidence="3" id="KW-1185">Reference proteome</keyword>
<keyword evidence="1" id="KW-1133">Transmembrane helix</keyword>
<protein>
    <submittedName>
        <fullName evidence="2">Uncharacterized protein</fullName>
    </submittedName>
</protein>
<name>A0A0R1WS74_9LACO</name>
<dbReference type="AlphaFoldDB" id="A0A0R1WS74"/>
<feature type="transmembrane region" description="Helical" evidence="1">
    <location>
        <begin position="95"/>
        <end position="117"/>
    </location>
</feature>
<proteinExistence type="predicted"/>
<organism evidence="2 3">
    <name type="scientific">Ligilactobacillus hayakitensis DSM 18933 = JCM 14209</name>
    <dbReference type="NCBI Taxonomy" id="1423755"/>
    <lineage>
        <taxon>Bacteria</taxon>
        <taxon>Bacillati</taxon>
        <taxon>Bacillota</taxon>
        <taxon>Bacilli</taxon>
        <taxon>Lactobacillales</taxon>
        <taxon>Lactobacillaceae</taxon>
        <taxon>Ligilactobacillus</taxon>
    </lineage>
</organism>
<dbReference type="PATRIC" id="fig|1423755.3.peg.871"/>
<sequence length="118" mass="13438">MLALIGILLICLWLFITTLKFFKVSDFSEIKYVHLLFGEKIWYKTNRNIILAVGLVLLICFGQIEIIYYSLIASVLCAMGLFLNLFLCRKGSMKLNILCSFICLILGIGFSYLLALLN</sequence>
<feature type="transmembrane region" description="Helical" evidence="1">
    <location>
        <begin position="6"/>
        <end position="24"/>
    </location>
</feature>
<dbReference type="RefSeq" id="WP_025021706.1">
    <property type="nucleotide sequence ID" value="NZ_AZGD01000090.1"/>
</dbReference>
<gene>
    <name evidence="2" type="ORF">FC40_GL000817</name>
</gene>
<evidence type="ECO:0000256" key="1">
    <source>
        <dbReference type="SAM" id="Phobius"/>
    </source>
</evidence>
<reference evidence="2 3" key="1">
    <citation type="journal article" date="2015" name="Genome Announc.">
        <title>Expanding the biotechnology potential of lactobacilli through comparative genomics of 213 strains and associated genera.</title>
        <authorList>
            <person name="Sun Z."/>
            <person name="Harris H.M."/>
            <person name="McCann A."/>
            <person name="Guo C."/>
            <person name="Argimon S."/>
            <person name="Zhang W."/>
            <person name="Yang X."/>
            <person name="Jeffery I.B."/>
            <person name="Cooney J.C."/>
            <person name="Kagawa T.F."/>
            <person name="Liu W."/>
            <person name="Song Y."/>
            <person name="Salvetti E."/>
            <person name="Wrobel A."/>
            <person name="Rasinkangas P."/>
            <person name="Parkhill J."/>
            <person name="Rea M.C."/>
            <person name="O'Sullivan O."/>
            <person name="Ritari J."/>
            <person name="Douillard F.P."/>
            <person name="Paul Ross R."/>
            <person name="Yang R."/>
            <person name="Briner A.E."/>
            <person name="Felis G.E."/>
            <person name="de Vos W.M."/>
            <person name="Barrangou R."/>
            <person name="Klaenhammer T.R."/>
            <person name="Caufield P.W."/>
            <person name="Cui Y."/>
            <person name="Zhang H."/>
            <person name="O'Toole P.W."/>
        </authorList>
    </citation>
    <scope>NUCLEOTIDE SEQUENCE [LARGE SCALE GENOMIC DNA]</scope>
    <source>
        <strain evidence="2 3">DSM 18933</strain>
    </source>
</reference>
<keyword evidence="1" id="KW-0472">Membrane</keyword>
<evidence type="ECO:0000313" key="2">
    <source>
        <dbReference type="EMBL" id="KRM19028.1"/>
    </source>
</evidence>
<accession>A0A0R1WS74</accession>
<feature type="transmembrane region" description="Helical" evidence="1">
    <location>
        <begin position="70"/>
        <end position="88"/>
    </location>
</feature>
<evidence type="ECO:0000313" key="3">
    <source>
        <dbReference type="Proteomes" id="UP000051054"/>
    </source>
</evidence>
<dbReference type="Proteomes" id="UP000051054">
    <property type="component" value="Unassembled WGS sequence"/>
</dbReference>
<keyword evidence="1" id="KW-0812">Transmembrane</keyword>
<comment type="caution">
    <text evidence="2">The sequence shown here is derived from an EMBL/GenBank/DDBJ whole genome shotgun (WGS) entry which is preliminary data.</text>
</comment>
<dbReference type="EMBL" id="AZGD01000090">
    <property type="protein sequence ID" value="KRM19028.1"/>
    <property type="molecule type" value="Genomic_DNA"/>
</dbReference>